<evidence type="ECO:0000259" key="6">
    <source>
        <dbReference type="Pfam" id="PF00501"/>
    </source>
</evidence>
<dbReference type="CDD" id="cd05907">
    <property type="entry name" value="VL_LC_FACS_like"/>
    <property type="match status" value="1"/>
</dbReference>
<keyword evidence="2" id="KW-0436">Ligase</keyword>
<dbReference type="Pfam" id="PF00501">
    <property type="entry name" value="AMP-binding"/>
    <property type="match status" value="1"/>
</dbReference>
<dbReference type="Gene3D" id="3.40.50.12780">
    <property type="entry name" value="N-terminal domain of ligase-like"/>
    <property type="match status" value="1"/>
</dbReference>
<dbReference type="Proteomes" id="UP001596138">
    <property type="component" value="Unassembled WGS sequence"/>
</dbReference>
<organism evidence="7 8">
    <name type="scientific">Longivirga aurantiaca</name>
    <dbReference type="NCBI Taxonomy" id="1837743"/>
    <lineage>
        <taxon>Bacteria</taxon>
        <taxon>Bacillati</taxon>
        <taxon>Actinomycetota</taxon>
        <taxon>Actinomycetes</taxon>
        <taxon>Sporichthyales</taxon>
        <taxon>Sporichthyaceae</taxon>
        <taxon>Longivirga</taxon>
    </lineage>
</organism>
<proteinExistence type="inferred from homology"/>
<gene>
    <name evidence="7" type="ORF">ACFQGU_12945</name>
</gene>
<evidence type="ECO:0000256" key="1">
    <source>
        <dbReference type="ARBA" id="ARBA00006432"/>
    </source>
</evidence>
<keyword evidence="8" id="KW-1185">Reference proteome</keyword>
<feature type="domain" description="AMP-dependent synthetase/ligase" evidence="6">
    <location>
        <begin position="24"/>
        <end position="424"/>
    </location>
</feature>
<dbReference type="RefSeq" id="WP_386767305.1">
    <property type="nucleotide sequence ID" value="NZ_JBHSTI010000008.1"/>
</dbReference>
<sequence>MREHHEPALVPVPLSVRLTDDVVRHAAEAPDGVALSRRVGGTWIPVTAARFAEEVRAVARGLVATGVSPGDRVAIMSRTRYEWTVADYAVWWAGAVVVPIYETSSAEQVEWILSDSGAVAVFLESSRHVDLFAEVSDRLPGVRDVHVFDDGGLDTLASQGTGIADDELEARRTSAGADDLATIIYTSGTTGRPKGCELTHGNFAFEAENVVAATPEVFKQPGASTLLFLPLAHVFGRIIEVACIHGRVNLGHAPDPTKLTEDLPGFRPTFLLAVPRVFEKVFNGAQQKAIAAGKGSIFDKAAHTAEEYSRALDSGSVGVGLRVRHALFDRLVYSKLRTALGGRVQWAVSGGAPLGDRLGHFFRGIGVTILEGYGLTETAGATTVNRPTMLRVGSVGRPFPGAGVAIADDGEVLLRGPHVFRGYYNNPTASAEVLQEDGWFRTGDLGELDADGYLSITGRKKELLVTAGGKNVAPAVLEDRVRAHWLVSQCMVVGDNKPYIGALITLDPESLPSWVAQNGKDPSLTAAELASDPDLVAELQRAVDEANKAVSQAESIRRFRVLTVDWTEATGELTPSMKLRRGVVMKEFGGEVESLYV</sequence>
<evidence type="ECO:0000313" key="8">
    <source>
        <dbReference type="Proteomes" id="UP001596138"/>
    </source>
</evidence>
<dbReference type="EMBL" id="JBHSTI010000008">
    <property type="protein sequence ID" value="MFC6238788.1"/>
    <property type="molecule type" value="Genomic_DNA"/>
</dbReference>
<evidence type="ECO:0000256" key="5">
    <source>
        <dbReference type="ARBA" id="ARBA00032875"/>
    </source>
</evidence>
<comment type="similarity">
    <text evidence="1">Belongs to the ATP-dependent AMP-binding enzyme family.</text>
</comment>
<evidence type="ECO:0000313" key="7">
    <source>
        <dbReference type="EMBL" id="MFC6238788.1"/>
    </source>
</evidence>
<accession>A0ABW1T237</accession>
<dbReference type="SUPFAM" id="SSF56801">
    <property type="entry name" value="Acetyl-CoA synthetase-like"/>
    <property type="match status" value="1"/>
</dbReference>
<keyword evidence="3" id="KW-0276">Fatty acid metabolism</keyword>
<dbReference type="PANTHER" id="PTHR43272">
    <property type="entry name" value="LONG-CHAIN-FATTY-ACID--COA LIGASE"/>
    <property type="match status" value="1"/>
</dbReference>
<evidence type="ECO:0000256" key="2">
    <source>
        <dbReference type="ARBA" id="ARBA00022598"/>
    </source>
</evidence>
<dbReference type="PANTHER" id="PTHR43272:SF32">
    <property type="entry name" value="AMP-DEPENDENT SYNTHETASE_LIGASE DOMAIN-CONTAINING PROTEIN"/>
    <property type="match status" value="1"/>
</dbReference>
<reference evidence="8" key="1">
    <citation type="journal article" date="2019" name="Int. J. Syst. Evol. Microbiol.">
        <title>The Global Catalogue of Microorganisms (GCM) 10K type strain sequencing project: providing services to taxonomists for standard genome sequencing and annotation.</title>
        <authorList>
            <consortium name="The Broad Institute Genomics Platform"/>
            <consortium name="The Broad Institute Genome Sequencing Center for Infectious Disease"/>
            <person name="Wu L."/>
            <person name="Ma J."/>
        </authorList>
    </citation>
    <scope>NUCLEOTIDE SEQUENCE [LARGE SCALE GENOMIC DNA]</scope>
    <source>
        <strain evidence="8">CGMCC 4.7317</strain>
    </source>
</reference>
<keyword evidence="4" id="KW-0443">Lipid metabolism</keyword>
<dbReference type="InterPro" id="IPR000873">
    <property type="entry name" value="AMP-dep_synth/lig_dom"/>
</dbReference>
<dbReference type="InterPro" id="IPR042099">
    <property type="entry name" value="ANL_N_sf"/>
</dbReference>
<dbReference type="InterPro" id="IPR020845">
    <property type="entry name" value="AMP-binding_CS"/>
</dbReference>
<name>A0ABW1T237_9ACTN</name>
<comment type="caution">
    <text evidence="7">The sequence shown here is derived from an EMBL/GenBank/DDBJ whole genome shotgun (WGS) entry which is preliminary data.</text>
</comment>
<dbReference type="PROSITE" id="PS00455">
    <property type="entry name" value="AMP_BINDING"/>
    <property type="match status" value="1"/>
</dbReference>
<evidence type="ECO:0000256" key="4">
    <source>
        <dbReference type="ARBA" id="ARBA00023098"/>
    </source>
</evidence>
<protein>
    <recommendedName>
        <fullName evidence="5">Acyl-CoA synthetase</fullName>
    </recommendedName>
</protein>
<dbReference type="Pfam" id="PF23562">
    <property type="entry name" value="AMP-binding_C_3"/>
    <property type="match status" value="1"/>
</dbReference>
<evidence type="ECO:0000256" key="3">
    <source>
        <dbReference type="ARBA" id="ARBA00022832"/>
    </source>
</evidence>